<dbReference type="PANTHER" id="PTHR12147:SF26">
    <property type="entry name" value="PEPTIDASE M28 DOMAIN-CONTAINING PROTEIN"/>
    <property type="match status" value="1"/>
</dbReference>
<dbReference type="OrthoDB" id="345880at2"/>
<dbReference type="InterPro" id="IPR045175">
    <property type="entry name" value="M28_fam"/>
</dbReference>
<accession>A0A1M5E722</accession>
<dbReference type="PROSITE" id="PS51318">
    <property type="entry name" value="TAT"/>
    <property type="match status" value="1"/>
</dbReference>
<protein>
    <submittedName>
        <fullName evidence="12">PA domain-containing protein</fullName>
    </submittedName>
</protein>
<dbReference type="CDD" id="cd03876">
    <property type="entry name" value="M28_SGAP_like"/>
    <property type="match status" value="1"/>
</dbReference>
<keyword evidence="7" id="KW-0862">Zinc</keyword>
<name>A0A1M5E722_9ACTN</name>
<keyword evidence="2" id="KW-0031">Aminopeptidase</keyword>
<dbReference type="EMBL" id="FQVX01000001">
    <property type="protein sequence ID" value="SHF74851.1"/>
    <property type="molecule type" value="Genomic_DNA"/>
</dbReference>
<feature type="chain" id="PRO_5012883622" evidence="9">
    <location>
        <begin position="30"/>
        <end position="545"/>
    </location>
</feature>
<evidence type="ECO:0000256" key="8">
    <source>
        <dbReference type="SAM" id="MobiDB-lite"/>
    </source>
</evidence>
<dbReference type="STRING" id="1070870.SAMN05444351_0675"/>
<dbReference type="GO" id="GO:0046872">
    <property type="term" value="F:metal ion binding"/>
    <property type="evidence" value="ECO:0007669"/>
    <property type="project" value="UniProtKB-KW"/>
</dbReference>
<gene>
    <name evidence="12" type="ORF">SAMN05444351_0675</name>
</gene>
<evidence type="ECO:0000256" key="2">
    <source>
        <dbReference type="ARBA" id="ARBA00022438"/>
    </source>
</evidence>
<feature type="domain" description="PA" evidence="10">
    <location>
        <begin position="161"/>
        <end position="247"/>
    </location>
</feature>
<evidence type="ECO:0000259" key="10">
    <source>
        <dbReference type="Pfam" id="PF02225"/>
    </source>
</evidence>
<dbReference type="InterPro" id="IPR041756">
    <property type="entry name" value="M28_SGAP-like"/>
</dbReference>
<dbReference type="InterPro" id="IPR046450">
    <property type="entry name" value="PA_dom_sf"/>
</dbReference>
<dbReference type="RefSeq" id="WP_073418612.1">
    <property type="nucleotide sequence ID" value="NZ_FQVX01000001.1"/>
</dbReference>
<dbReference type="InterPro" id="IPR006311">
    <property type="entry name" value="TAT_signal"/>
</dbReference>
<evidence type="ECO:0000256" key="6">
    <source>
        <dbReference type="ARBA" id="ARBA00022801"/>
    </source>
</evidence>
<dbReference type="PANTHER" id="PTHR12147">
    <property type="entry name" value="METALLOPEPTIDASE M28 FAMILY MEMBER"/>
    <property type="match status" value="1"/>
</dbReference>
<dbReference type="Proteomes" id="UP000184471">
    <property type="component" value="Unassembled WGS sequence"/>
</dbReference>
<organism evidence="12 13">
    <name type="scientific">Geodermatophilus nigrescens</name>
    <dbReference type="NCBI Taxonomy" id="1070870"/>
    <lineage>
        <taxon>Bacteria</taxon>
        <taxon>Bacillati</taxon>
        <taxon>Actinomycetota</taxon>
        <taxon>Actinomycetes</taxon>
        <taxon>Geodermatophilales</taxon>
        <taxon>Geodermatophilaceae</taxon>
        <taxon>Geodermatophilus</taxon>
    </lineage>
</organism>
<evidence type="ECO:0000313" key="12">
    <source>
        <dbReference type="EMBL" id="SHF74851.1"/>
    </source>
</evidence>
<dbReference type="SUPFAM" id="SSF52025">
    <property type="entry name" value="PA domain"/>
    <property type="match status" value="1"/>
</dbReference>
<feature type="compositionally biased region" description="Basic and acidic residues" evidence="8">
    <location>
        <begin position="534"/>
        <end position="545"/>
    </location>
</feature>
<dbReference type="GO" id="GO:0004177">
    <property type="term" value="F:aminopeptidase activity"/>
    <property type="evidence" value="ECO:0007669"/>
    <property type="project" value="UniProtKB-KW"/>
</dbReference>
<keyword evidence="6" id="KW-0378">Hydrolase</keyword>
<keyword evidence="13" id="KW-1185">Reference proteome</keyword>
<evidence type="ECO:0000313" key="13">
    <source>
        <dbReference type="Proteomes" id="UP000184471"/>
    </source>
</evidence>
<evidence type="ECO:0000256" key="9">
    <source>
        <dbReference type="SAM" id="SignalP"/>
    </source>
</evidence>
<evidence type="ECO:0000256" key="4">
    <source>
        <dbReference type="ARBA" id="ARBA00022723"/>
    </source>
</evidence>
<keyword evidence="3" id="KW-0645">Protease</keyword>
<dbReference type="Pfam" id="PF02225">
    <property type="entry name" value="PA"/>
    <property type="match status" value="1"/>
</dbReference>
<dbReference type="GO" id="GO:0006508">
    <property type="term" value="P:proteolysis"/>
    <property type="evidence" value="ECO:0007669"/>
    <property type="project" value="UniProtKB-KW"/>
</dbReference>
<dbReference type="InterPro" id="IPR003137">
    <property type="entry name" value="PA_domain"/>
</dbReference>
<feature type="domain" description="Peptidase M28" evidence="11">
    <location>
        <begin position="271"/>
        <end position="487"/>
    </location>
</feature>
<dbReference type="Gene3D" id="3.40.630.10">
    <property type="entry name" value="Zn peptidases"/>
    <property type="match status" value="2"/>
</dbReference>
<sequence>MTQSHPSRRSRAAVIGSAGVLALAGSVVAALPAAAGGNACENRNNNTVAKLTECVTVDGVTQHLQALQDIATANGGTRVSGSPGYTASADYVTGQLEASGYTVTRQQFEFPFFEQTAPSSFSRVSPTATTYVEGTDYAVATYSGSGELSGTIQAVDVTIPPVGASNGNTSGCESADFAGFTPGNIALVQRGTCAFGIKVQNAVAAGAAGVVIFNEGQPGRDILLQPTLGAPIEDAVPVVGVSYATGVEFASAPTVVAFDIQTISEVRETENVIAELRGRTGDNVVMAGAHLDSVAAGPGINDNGSGSAAILEVAQNIAKTKPQNTVRFAWWGAEEYGLLGSNYYVSQLSEQQVADIGLYLNFDMVGSPNFARFIYDGDQSAFTAPVTVPEGSDQIEYVLEDYFERRQLPYEATEFSGRSDYQAFILAGIPSGGLFTGAEGVKTPEQAADYGGQAGVAYDPNYHQVGDTLANVNRVALDTNSDAIAYAVLTLAYDTSRVNGVTGQPVPGGTFQGDPADRDFRQPAGLETGGGGLAHDHEHSHGDAV</sequence>
<evidence type="ECO:0000256" key="5">
    <source>
        <dbReference type="ARBA" id="ARBA00022729"/>
    </source>
</evidence>
<proteinExistence type="inferred from homology"/>
<feature type="region of interest" description="Disordered" evidence="8">
    <location>
        <begin position="501"/>
        <end position="545"/>
    </location>
</feature>
<comment type="similarity">
    <text evidence="1">Belongs to the peptidase M28 family. M28A subfamily.</text>
</comment>
<feature type="signal peptide" evidence="9">
    <location>
        <begin position="1"/>
        <end position="29"/>
    </location>
</feature>
<reference evidence="12 13" key="1">
    <citation type="submission" date="2016-11" db="EMBL/GenBank/DDBJ databases">
        <authorList>
            <person name="Jaros S."/>
            <person name="Januszkiewicz K."/>
            <person name="Wedrychowicz H."/>
        </authorList>
    </citation>
    <scope>NUCLEOTIDE SEQUENCE [LARGE SCALE GENOMIC DNA]</scope>
    <source>
        <strain evidence="12 13">DSM 45408</strain>
    </source>
</reference>
<keyword evidence="4" id="KW-0479">Metal-binding</keyword>
<dbReference type="GO" id="GO:0008235">
    <property type="term" value="F:metalloexopeptidase activity"/>
    <property type="evidence" value="ECO:0007669"/>
    <property type="project" value="InterPro"/>
</dbReference>
<dbReference type="AlphaFoldDB" id="A0A1M5E722"/>
<keyword evidence="5 9" id="KW-0732">Signal</keyword>
<evidence type="ECO:0000256" key="7">
    <source>
        <dbReference type="ARBA" id="ARBA00022833"/>
    </source>
</evidence>
<dbReference type="SUPFAM" id="SSF53187">
    <property type="entry name" value="Zn-dependent exopeptidases"/>
    <property type="match status" value="1"/>
</dbReference>
<dbReference type="Gene3D" id="3.50.30.30">
    <property type="match status" value="1"/>
</dbReference>
<dbReference type="Pfam" id="PF04389">
    <property type="entry name" value="Peptidase_M28"/>
    <property type="match status" value="1"/>
</dbReference>
<dbReference type="InterPro" id="IPR007484">
    <property type="entry name" value="Peptidase_M28"/>
</dbReference>
<evidence type="ECO:0000256" key="1">
    <source>
        <dbReference type="ARBA" id="ARBA00005957"/>
    </source>
</evidence>
<evidence type="ECO:0000259" key="11">
    <source>
        <dbReference type="Pfam" id="PF04389"/>
    </source>
</evidence>
<evidence type="ECO:0000256" key="3">
    <source>
        <dbReference type="ARBA" id="ARBA00022670"/>
    </source>
</evidence>